<organism evidence="1 2">
    <name type="scientific">Toxocara canis</name>
    <name type="common">Canine roundworm</name>
    <dbReference type="NCBI Taxonomy" id="6265"/>
    <lineage>
        <taxon>Eukaryota</taxon>
        <taxon>Metazoa</taxon>
        <taxon>Ecdysozoa</taxon>
        <taxon>Nematoda</taxon>
        <taxon>Chromadorea</taxon>
        <taxon>Rhabditida</taxon>
        <taxon>Spirurina</taxon>
        <taxon>Ascaridomorpha</taxon>
        <taxon>Ascaridoidea</taxon>
        <taxon>Toxocaridae</taxon>
        <taxon>Toxocara</taxon>
    </lineage>
</organism>
<feature type="non-terminal residue" evidence="1">
    <location>
        <position position="1"/>
    </location>
</feature>
<dbReference type="EMBL" id="JPKZ01019187">
    <property type="protein sequence ID" value="KHN71840.1"/>
    <property type="molecule type" value="Genomic_DNA"/>
</dbReference>
<dbReference type="Proteomes" id="UP000031036">
    <property type="component" value="Unassembled WGS sequence"/>
</dbReference>
<evidence type="ECO:0000313" key="1">
    <source>
        <dbReference type="EMBL" id="KHN71840.1"/>
    </source>
</evidence>
<accession>A0A0B2USG7</accession>
<name>A0A0B2USG7_TOXCA</name>
<keyword evidence="2" id="KW-1185">Reference proteome</keyword>
<protein>
    <submittedName>
        <fullName evidence="1">Uncharacterized protein</fullName>
    </submittedName>
</protein>
<gene>
    <name evidence="1" type="ORF">Tcan_02045</name>
</gene>
<evidence type="ECO:0000313" key="2">
    <source>
        <dbReference type="Proteomes" id="UP000031036"/>
    </source>
</evidence>
<proteinExistence type="predicted"/>
<dbReference type="AlphaFoldDB" id="A0A0B2USG7"/>
<reference evidence="1 2" key="1">
    <citation type="submission" date="2014-11" db="EMBL/GenBank/DDBJ databases">
        <title>Genetic blueprint of the zoonotic pathogen Toxocara canis.</title>
        <authorList>
            <person name="Zhu X.-Q."/>
            <person name="Korhonen P.K."/>
            <person name="Cai H."/>
            <person name="Young N.D."/>
            <person name="Nejsum P."/>
            <person name="von Samson-Himmelstjerna G."/>
            <person name="Boag P.R."/>
            <person name="Tan P."/>
            <person name="Li Q."/>
            <person name="Min J."/>
            <person name="Yang Y."/>
            <person name="Wang X."/>
            <person name="Fang X."/>
            <person name="Hall R.S."/>
            <person name="Hofmann A."/>
            <person name="Sternberg P.W."/>
            <person name="Jex A.R."/>
            <person name="Gasser R.B."/>
        </authorList>
    </citation>
    <scope>NUCLEOTIDE SEQUENCE [LARGE SCALE GENOMIC DNA]</scope>
    <source>
        <strain evidence="1">PN_DK_2014</strain>
    </source>
</reference>
<comment type="caution">
    <text evidence="1">The sequence shown here is derived from an EMBL/GenBank/DDBJ whole genome shotgun (WGS) entry which is preliminary data.</text>
</comment>
<sequence length="86" mass="9751">INDVELEECGRRCHYEEDDIEKGQSRLLESEDYEGDEEMSLGVEVSDVLCDAERAIFERSQLENANKQEAAALSYTNKKVTVSCCL</sequence>